<feature type="domain" description="Piezo transmembrane helical unit" evidence="14">
    <location>
        <begin position="884"/>
        <end position="1004"/>
    </location>
</feature>
<dbReference type="PANTHER" id="PTHR47049">
    <property type="entry name" value="PIEZO-TYPE MECHANOSENSITIVE ION CHANNEL HOMOLOG"/>
    <property type="match status" value="1"/>
</dbReference>
<dbReference type="EMBL" id="MTYJ01000023">
    <property type="protein sequence ID" value="OQV21461.1"/>
    <property type="molecule type" value="Genomic_DNA"/>
</dbReference>
<feature type="domain" description="Piezo TM25-28" evidence="13">
    <location>
        <begin position="287"/>
        <end position="574"/>
    </location>
</feature>
<feature type="transmembrane region" description="Helical" evidence="11">
    <location>
        <begin position="1092"/>
        <end position="1113"/>
    </location>
</feature>
<evidence type="ECO:0000256" key="5">
    <source>
        <dbReference type="ARBA" id="ARBA00022692"/>
    </source>
</evidence>
<reference evidence="17" key="1">
    <citation type="submission" date="2017-01" db="EMBL/GenBank/DDBJ databases">
        <title>Comparative genomics of anhydrobiosis in the tardigrade Hypsibius dujardini.</title>
        <authorList>
            <person name="Yoshida Y."/>
            <person name="Koutsovoulos G."/>
            <person name="Laetsch D."/>
            <person name="Stevens L."/>
            <person name="Kumar S."/>
            <person name="Horikawa D."/>
            <person name="Ishino K."/>
            <person name="Komine S."/>
            <person name="Tomita M."/>
            <person name="Blaxter M."/>
            <person name="Arakawa K."/>
        </authorList>
    </citation>
    <scope>NUCLEOTIDE SEQUENCE [LARGE SCALE GENOMIC DNA]</scope>
    <source>
        <strain evidence="17">Z151</strain>
    </source>
</reference>
<keyword evidence="9" id="KW-0407">Ion channel</keyword>
<accession>A0A1W0X215</accession>
<keyword evidence="17" id="KW-1185">Reference proteome</keyword>
<dbReference type="OrthoDB" id="303066at2759"/>
<evidence type="ECO:0000259" key="13">
    <source>
        <dbReference type="Pfam" id="PF15917"/>
    </source>
</evidence>
<evidence type="ECO:0000313" key="16">
    <source>
        <dbReference type="EMBL" id="OQV21461.1"/>
    </source>
</evidence>
<comment type="caution">
    <text evidence="16">The sequence shown here is derived from an EMBL/GenBank/DDBJ whole genome shotgun (WGS) entry which is preliminary data.</text>
</comment>
<feature type="region of interest" description="Disordered" evidence="10">
    <location>
        <begin position="698"/>
        <end position="717"/>
    </location>
</feature>
<evidence type="ECO:0000259" key="15">
    <source>
        <dbReference type="Pfam" id="PF24874"/>
    </source>
</evidence>
<evidence type="ECO:0000256" key="2">
    <source>
        <dbReference type="ARBA" id="ARBA00007821"/>
    </source>
</evidence>
<feature type="transmembrane region" description="Helical" evidence="11">
    <location>
        <begin position="1162"/>
        <end position="1182"/>
    </location>
</feature>
<dbReference type="GO" id="GO:0008381">
    <property type="term" value="F:mechanosensitive monoatomic ion channel activity"/>
    <property type="evidence" value="ECO:0007669"/>
    <property type="project" value="InterPro"/>
</dbReference>
<evidence type="ECO:0000256" key="3">
    <source>
        <dbReference type="ARBA" id="ARBA00022448"/>
    </source>
</evidence>
<feature type="transmembrane region" description="Helical" evidence="11">
    <location>
        <begin position="888"/>
        <end position="915"/>
    </location>
</feature>
<dbReference type="InterPro" id="IPR056770">
    <property type="entry name" value="Piezo_THU9_anchor"/>
</dbReference>
<keyword evidence="3" id="KW-0813">Transport</keyword>
<feature type="transmembrane region" description="Helical" evidence="11">
    <location>
        <begin position="927"/>
        <end position="946"/>
    </location>
</feature>
<evidence type="ECO:0000256" key="4">
    <source>
        <dbReference type="ARBA" id="ARBA00022475"/>
    </source>
</evidence>
<evidence type="ECO:0000256" key="9">
    <source>
        <dbReference type="ARBA" id="ARBA00023303"/>
    </source>
</evidence>
<feature type="domain" description="Piezo non-specific cation channel cap" evidence="12">
    <location>
        <begin position="1378"/>
        <end position="1678"/>
    </location>
</feature>
<evidence type="ECO:0000256" key="6">
    <source>
        <dbReference type="ARBA" id="ARBA00022989"/>
    </source>
</evidence>
<evidence type="ECO:0000256" key="8">
    <source>
        <dbReference type="ARBA" id="ARBA00023136"/>
    </source>
</evidence>
<protein>
    <submittedName>
        <fullName evidence="16">Piezo-type mechanosensitive ion channel component</fullName>
    </submittedName>
</protein>
<evidence type="ECO:0000256" key="1">
    <source>
        <dbReference type="ARBA" id="ARBA00004651"/>
    </source>
</evidence>
<dbReference type="InterPro" id="IPR031334">
    <property type="entry name" value="Piezo_cap_dom"/>
</dbReference>
<dbReference type="InterPro" id="IPR056768">
    <property type="entry name" value="THU_Piezo"/>
</dbReference>
<keyword evidence="6 11" id="KW-1133">Transmembrane helix</keyword>
<name>A0A1W0X215_HYPEX</name>
<dbReference type="Pfam" id="PF15917">
    <property type="entry name" value="Piezo_TM25-28"/>
    <property type="match status" value="1"/>
</dbReference>
<evidence type="ECO:0000256" key="7">
    <source>
        <dbReference type="ARBA" id="ARBA00023065"/>
    </source>
</evidence>
<keyword evidence="7" id="KW-0406">Ion transport</keyword>
<feature type="transmembrane region" description="Helical" evidence="11">
    <location>
        <begin position="362"/>
        <end position="382"/>
    </location>
</feature>
<proteinExistence type="inferred from homology"/>
<dbReference type="Proteomes" id="UP000192578">
    <property type="component" value="Unassembled WGS sequence"/>
</dbReference>
<feature type="domain" description="Piezo THU9 and anchor" evidence="15">
    <location>
        <begin position="1091"/>
        <end position="1328"/>
    </location>
</feature>
<keyword evidence="8 11" id="KW-0472">Membrane</keyword>
<dbReference type="Pfam" id="PF12166">
    <property type="entry name" value="Piezo_cap"/>
    <property type="match status" value="1"/>
</dbReference>
<dbReference type="Pfam" id="PF24874">
    <property type="entry name" value="Piezo_THU9_anchor"/>
    <property type="match status" value="1"/>
</dbReference>
<dbReference type="GO" id="GO:0005886">
    <property type="term" value="C:plasma membrane"/>
    <property type="evidence" value="ECO:0007669"/>
    <property type="project" value="UniProtKB-SubCell"/>
</dbReference>
<comment type="similarity">
    <text evidence="2">Belongs to the PIEZO (TC 1.A.75) family.</text>
</comment>
<feature type="transmembrane region" description="Helical" evidence="11">
    <location>
        <begin position="1591"/>
        <end position="1615"/>
    </location>
</feature>
<comment type="subcellular location">
    <subcellularLocation>
        <location evidence="1">Cell membrane</location>
        <topology evidence="1">Multi-pass membrane protein</topology>
    </subcellularLocation>
</comment>
<keyword evidence="4" id="KW-1003">Cell membrane</keyword>
<gene>
    <name evidence="16" type="ORF">BV898_04666</name>
</gene>
<organism evidence="16 17">
    <name type="scientific">Hypsibius exemplaris</name>
    <name type="common">Freshwater tardigrade</name>
    <dbReference type="NCBI Taxonomy" id="2072580"/>
    <lineage>
        <taxon>Eukaryota</taxon>
        <taxon>Metazoa</taxon>
        <taxon>Ecdysozoa</taxon>
        <taxon>Tardigrada</taxon>
        <taxon>Eutardigrada</taxon>
        <taxon>Parachela</taxon>
        <taxon>Hypsibioidea</taxon>
        <taxon>Hypsibiidae</taxon>
        <taxon>Hypsibius</taxon>
    </lineage>
</organism>
<evidence type="ECO:0000256" key="11">
    <source>
        <dbReference type="SAM" id="Phobius"/>
    </source>
</evidence>
<feature type="transmembrane region" description="Helical" evidence="11">
    <location>
        <begin position="180"/>
        <end position="199"/>
    </location>
</feature>
<evidence type="ECO:0000259" key="14">
    <source>
        <dbReference type="Pfam" id="PF23188"/>
    </source>
</evidence>
<feature type="transmembrane region" description="Helical" evidence="11">
    <location>
        <begin position="69"/>
        <end position="87"/>
    </location>
</feature>
<feature type="transmembrane region" description="Helical" evidence="11">
    <location>
        <begin position="157"/>
        <end position="174"/>
    </location>
</feature>
<dbReference type="InterPro" id="IPR031805">
    <property type="entry name" value="Piezo_TM25-28"/>
</dbReference>
<feature type="transmembrane region" description="Helical" evidence="11">
    <location>
        <begin position="979"/>
        <end position="997"/>
    </location>
</feature>
<feature type="transmembrane region" description="Helical" evidence="11">
    <location>
        <begin position="1133"/>
        <end position="1150"/>
    </location>
</feature>
<feature type="transmembrane region" description="Helical" evidence="11">
    <location>
        <begin position="1306"/>
        <end position="1329"/>
    </location>
</feature>
<evidence type="ECO:0000256" key="10">
    <source>
        <dbReference type="SAM" id="MobiDB-lite"/>
    </source>
</evidence>
<feature type="transmembrane region" description="Helical" evidence="11">
    <location>
        <begin position="1226"/>
        <end position="1249"/>
    </location>
</feature>
<keyword evidence="5 11" id="KW-0812">Transmembrane</keyword>
<feature type="transmembrane region" description="Helical" evidence="11">
    <location>
        <begin position="328"/>
        <end position="350"/>
    </location>
</feature>
<dbReference type="InterPro" id="IPR027272">
    <property type="entry name" value="Piezo"/>
</dbReference>
<evidence type="ECO:0000259" key="12">
    <source>
        <dbReference type="Pfam" id="PF12166"/>
    </source>
</evidence>
<dbReference type="Pfam" id="PF23188">
    <property type="entry name" value="THU_Piezo1"/>
    <property type="match status" value="1"/>
</dbReference>
<evidence type="ECO:0000313" key="17">
    <source>
        <dbReference type="Proteomes" id="UP000192578"/>
    </source>
</evidence>
<feature type="transmembrane region" description="Helical" evidence="11">
    <location>
        <begin position="303"/>
        <end position="322"/>
    </location>
</feature>
<dbReference type="PANTHER" id="PTHR47049:SF2">
    <property type="entry name" value="PIEZO-TYPE MECHANOSENSITIVE ION CHANNEL HOMOLOG"/>
    <property type="match status" value="1"/>
</dbReference>
<feature type="transmembrane region" description="Helical" evidence="11">
    <location>
        <begin position="6"/>
        <end position="27"/>
    </location>
</feature>
<sequence length="1680" mass="193621">MAYNGVSVVAQSSSTIAAVLVIVKMVYQLRMVKEEPFTANCSFVNSSNFNRSDNDWVGFRKVPDIAFELRVYISVILIVTLRAIIVTRHRFFAEGAPANQQPKIGIVFPNITVKELDNGLISCMQYLWNYGFYRFGLEICFITMVINMCTRLDIFSVMYGVLLLIMFMLSRQALAKIWGVYVVVLGLLLPIQYLLVLGIPRGLCITYPWDRTAAAQTFTAEFVQWLYLPDAFFPPKAMILIGDFCQLLFACCQWRVFNLETVYASEPYEGGSNENIFRGAKYRRIFENPVPDFMTYTKSYLDVLKVFIFNFMYWITLAVVFVAGTSRISLLCFFYLITCFFFLWHGNEFFRKPIKLLQRQWNIFLTGNVLIILVKVILQVVGCVHLPMLRRNYCWVIQLFGVACLKFNNQNTDDITAAEPVMGASKLTLDPLDKCDAKTEDAGLVLDAVVFVFLLLQKRIFSSWYFQWVVLEHKVQSALASRGAEYIKAQVTEQTRKQKDDEAKVMTKIRRKVERIRERQRKFKGDGAERPPVEAVPVEVLGTPQDPNFEEHYQISRSGDYYMFEGSDSDEDDVDILAPSRPPEEEIDTMAHAVGPDPLQMLNYAVMNDNIKTTVQDIKAVNERSESEMGSEFASPGQSRLSMLHLAQRRGTISSEREHRDRARMSSIVPEVAGIAGPPAVHLSPVQSLTCLHEVDPSTSYRPHHRGSYPTSPHIPRSVSDTEAMMIRSRLNDIPDAPRENQFTLDHDAATTGWEKGFHVLVFSRMFITRIIDVINNKLNRVSRAFRFVSDKLRVEKRRMKKDYVQKVREFFERESGNGAVISDPEQTEEAIQGLEKSALSKQALKTQKSELQLDLPDRDEEEFQSQHNVIMRFVIAAYFALTARSELLSYFMILLLQMTSASVLSLPLPLMLFLWGTLSIPRPTRAFWVSVISYTMVIVLIKYVFQFQFIPASWPATGNPADPLYPPRILGIERTNHYASFDLALLLVVFFHRSVLKSLGLWRSAREEEAEVKETIGERVDAEGVRHEHSTATTSNYTPEILFTPDVESKDVVDYDGEGKDQPAIWTKVYAKTVHFFNHLTEYTDRLNTNIYSYLFLCDFICFLIVVSFYWAFGPDAGSGDNIKDYFEENRIPTAFLVILIVQFLLMILERALYLRKNLKGKLVFQLILVLTVHGVFFFYLPKETGRPFAASYPVQLWYFVKCTYFLLSAYQIRSGYPTRILGNFLTYNYSYMNLYLFKIFIIIPFLMELRNIMDWIWTDTSMSMSEWLKLEDIYANMFVLKCWRMAEKRYPTPRGTRYMTFWKYLMGGSLLLLFLVIIWFPLILFSLTNAVGVQNKPLDCTVEVNLGGFQPLYRVSARQDALVQYTPEMYDSMLMEFSKPTGKMGLISQEEVKQAQSFIHQYSKDDIWLASLESDSSTIWTISPPAERDIVAYLNSSNDISMYFKWTFSFAPRKGKVSQVVSGTSQVKLGNETKTVLCQMLVRASEYNAGEQLPALINNLYPFFVRVPSTGVSTFVRALQPREQKNFRNVTVQLKREDFPGFNHTGEVQWWNIQEPVVNPANASDISRDVQPHPYITMTAFIDKIFPQAWAVVTGYGIVGLYISLVFVIGRLVRTWSSSQSYRIMFEDLPSVDRILRLCLDIFLVRENREYRLEEDLYAKLIFLYRSPSTMFKWTKNK</sequence>